<feature type="chain" id="PRO_5042141301" description="Secreted protein" evidence="1">
    <location>
        <begin position="23"/>
        <end position="89"/>
    </location>
</feature>
<dbReference type="Proteomes" id="UP001194468">
    <property type="component" value="Unassembled WGS sequence"/>
</dbReference>
<keyword evidence="3" id="KW-1185">Reference proteome</keyword>
<evidence type="ECO:0000313" key="2">
    <source>
        <dbReference type="EMBL" id="KAF8414933.1"/>
    </source>
</evidence>
<dbReference type="AlphaFoldDB" id="A0AAD4BAQ8"/>
<name>A0AAD4BAQ8_BOLED</name>
<reference evidence="2" key="2">
    <citation type="journal article" date="2020" name="Nat. Commun.">
        <title>Large-scale genome sequencing of mycorrhizal fungi provides insights into the early evolution of symbiotic traits.</title>
        <authorList>
            <person name="Miyauchi S."/>
            <person name="Kiss E."/>
            <person name="Kuo A."/>
            <person name="Drula E."/>
            <person name="Kohler A."/>
            <person name="Sanchez-Garcia M."/>
            <person name="Morin E."/>
            <person name="Andreopoulos B."/>
            <person name="Barry K.W."/>
            <person name="Bonito G."/>
            <person name="Buee M."/>
            <person name="Carver A."/>
            <person name="Chen C."/>
            <person name="Cichocki N."/>
            <person name="Clum A."/>
            <person name="Culley D."/>
            <person name="Crous P.W."/>
            <person name="Fauchery L."/>
            <person name="Girlanda M."/>
            <person name="Hayes R.D."/>
            <person name="Keri Z."/>
            <person name="LaButti K."/>
            <person name="Lipzen A."/>
            <person name="Lombard V."/>
            <person name="Magnuson J."/>
            <person name="Maillard F."/>
            <person name="Murat C."/>
            <person name="Nolan M."/>
            <person name="Ohm R.A."/>
            <person name="Pangilinan J."/>
            <person name="Pereira M.F."/>
            <person name="Perotto S."/>
            <person name="Peter M."/>
            <person name="Pfister S."/>
            <person name="Riley R."/>
            <person name="Sitrit Y."/>
            <person name="Stielow J.B."/>
            <person name="Szollosi G."/>
            <person name="Zifcakova L."/>
            <person name="Stursova M."/>
            <person name="Spatafora J.W."/>
            <person name="Tedersoo L."/>
            <person name="Vaario L.M."/>
            <person name="Yamada A."/>
            <person name="Yan M."/>
            <person name="Wang P."/>
            <person name="Xu J."/>
            <person name="Bruns T."/>
            <person name="Baldrian P."/>
            <person name="Vilgalys R."/>
            <person name="Dunand C."/>
            <person name="Henrissat B."/>
            <person name="Grigoriev I.V."/>
            <person name="Hibbett D."/>
            <person name="Nagy L.G."/>
            <person name="Martin F.M."/>
        </authorList>
    </citation>
    <scope>NUCLEOTIDE SEQUENCE</scope>
    <source>
        <strain evidence="2">BED1</strain>
    </source>
</reference>
<organism evidence="2 3">
    <name type="scientific">Boletus edulis BED1</name>
    <dbReference type="NCBI Taxonomy" id="1328754"/>
    <lineage>
        <taxon>Eukaryota</taxon>
        <taxon>Fungi</taxon>
        <taxon>Dikarya</taxon>
        <taxon>Basidiomycota</taxon>
        <taxon>Agaricomycotina</taxon>
        <taxon>Agaricomycetes</taxon>
        <taxon>Agaricomycetidae</taxon>
        <taxon>Boletales</taxon>
        <taxon>Boletineae</taxon>
        <taxon>Boletaceae</taxon>
        <taxon>Boletoideae</taxon>
        <taxon>Boletus</taxon>
    </lineage>
</organism>
<dbReference type="EMBL" id="WHUW01000401">
    <property type="protein sequence ID" value="KAF8414933.1"/>
    <property type="molecule type" value="Genomic_DNA"/>
</dbReference>
<reference evidence="2" key="1">
    <citation type="submission" date="2019-10" db="EMBL/GenBank/DDBJ databases">
        <authorList>
            <consortium name="DOE Joint Genome Institute"/>
            <person name="Kuo A."/>
            <person name="Miyauchi S."/>
            <person name="Kiss E."/>
            <person name="Drula E."/>
            <person name="Kohler A."/>
            <person name="Sanchez-Garcia M."/>
            <person name="Andreopoulos B."/>
            <person name="Barry K.W."/>
            <person name="Bonito G."/>
            <person name="Buee M."/>
            <person name="Carver A."/>
            <person name="Chen C."/>
            <person name="Cichocki N."/>
            <person name="Clum A."/>
            <person name="Culley D."/>
            <person name="Crous P.W."/>
            <person name="Fauchery L."/>
            <person name="Girlanda M."/>
            <person name="Hayes R."/>
            <person name="Keri Z."/>
            <person name="LaButti K."/>
            <person name="Lipzen A."/>
            <person name="Lombard V."/>
            <person name="Magnuson J."/>
            <person name="Maillard F."/>
            <person name="Morin E."/>
            <person name="Murat C."/>
            <person name="Nolan M."/>
            <person name="Ohm R."/>
            <person name="Pangilinan J."/>
            <person name="Pereira M."/>
            <person name="Perotto S."/>
            <person name="Peter M."/>
            <person name="Riley R."/>
            <person name="Sitrit Y."/>
            <person name="Stielow B."/>
            <person name="Szollosi G."/>
            <person name="Zifcakova L."/>
            <person name="Stursova M."/>
            <person name="Spatafora J.W."/>
            <person name="Tedersoo L."/>
            <person name="Vaario L.-M."/>
            <person name="Yamada A."/>
            <person name="Yan M."/>
            <person name="Wang P."/>
            <person name="Xu J."/>
            <person name="Bruns T."/>
            <person name="Baldrian P."/>
            <person name="Vilgalys R."/>
            <person name="Henrissat B."/>
            <person name="Grigoriev I.V."/>
            <person name="Hibbett D."/>
            <person name="Nagy L.G."/>
            <person name="Martin F.M."/>
        </authorList>
    </citation>
    <scope>NUCLEOTIDE SEQUENCE</scope>
    <source>
        <strain evidence="2">BED1</strain>
    </source>
</reference>
<proteinExistence type="predicted"/>
<sequence length="89" mass="9904">MSVHRYHVIILILTPFFFRVTTLPCHAACLISVTCQSADWFWSSLDQSGHSAPATDSRLVANRLPDVVSSKYLPPCSLVSVSAYKRLHS</sequence>
<keyword evidence="1" id="KW-0732">Signal</keyword>
<accession>A0AAD4BAQ8</accession>
<evidence type="ECO:0008006" key="4">
    <source>
        <dbReference type="Google" id="ProtNLM"/>
    </source>
</evidence>
<comment type="caution">
    <text evidence="2">The sequence shown here is derived from an EMBL/GenBank/DDBJ whole genome shotgun (WGS) entry which is preliminary data.</text>
</comment>
<feature type="signal peptide" evidence="1">
    <location>
        <begin position="1"/>
        <end position="22"/>
    </location>
</feature>
<evidence type="ECO:0000313" key="3">
    <source>
        <dbReference type="Proteomes" id="UP001194468"/>
    </source>
</evidence>
<evidence type="ECO:0000256" key="1">
    <source>
        <dbReference type="SAM" id="SignalP"/>
    </source>
</evidence>
<protein>
    <recommendedName>
        <fullName evidence="4">Secreted protein</fullName>
    </recommendedName>
</protein>
<gene>
    <name evidence="2" type="ORF">L210DRAFT_3589294</name>
</gene>